<keyword evidence="2" id="KW-0732">Signal</keyword>
<keyword evidence="4" id="KW-1185">Reference proteome</keyword>
<dbReference type="PROSITE" id="PS50041">
    <property type="entry name" value="C_TYPE_LECTIN_2"/>
    <property type="match status" value="1"/>
</dbReference>
<organism evidence="4 5">
    <name type="scientific">Mesorhabditis belari</name>
    <dbReference type="NCBI Taxonomy" id="2138241"/>
    <lineage>
        <taxon>Eukaryota</taxon>
        <taxon>Metazoa</taxon>
        <taxon>Ecdysozoa</taxon>
        <taxon>Nematoda</taxon>
        <taxon>Chromadorea</taxon>
        <taxon>Rhabditida</taxon>
        <taxon>Rhabditina</taxon>
        <taxon>Rhabditomorpha</taxon>
        <taxon>Rhabditoidea</taxon>
        <taxon>Rhabditidae</taxon>
        <taxon>Mesorhabditinae</taxon>
        <taxon>Mesorhabditis</taxon>
    </lineage>
</organism>
<feature type="chain" id="PRO_5042216380" evidence="2">
    <location>
        <begin position="18"/>
        <end position="257"/>
    </location>
</feature>
<dbReference type="InterPro" id="IPR016187">
    <property type="entry name" value="CTDL_fold"/>
</dbReference>
<dbReference type="WBParaSite" id="MBELARI_LOCUS15748">
    <property type="protein sequence ID" value="MBELARI_LOCUS15748"/>
    <property type="gene ID" value="MBELARI_LOCUS15748"/>
</dbReference>
<dbReference type="AlphaFoldDB" id="A0AAF3ENV7"/>
<dbReference type="PANTHER" id="PTHR22991:SF40">
    <property type="entry name" value="PROTEIN CBG13490"/>
    <property type="match status" value="1"/>
</dbReference>
<dbReference type="SMART" id="SM00034">
    <property type="entry name" value="CLECT"/>
    <property type="match status" value="1"/>
</dbReference>
<evidence type="ECO:0000256" key="1">
    <source>
        <dbReference type="ARBA" id="ARBA00023157"/>
    </source>
</evidence>
<dbReference type="SUPFAM" id="SSF56436">
    <property type="entry name" value="C-type lectin-like"/>
    <property type="match status" value="1"/>
</dbReference>
<reference evidence="5" key="1">
    <citation type="submission" date="2024-02" db="UniProtKB">
        <authorList>
            <consortium name="WormBaseParasite"/>
        </authorList>
    </citation>
    <scope>IDENTIFICATION</scope>
</reference>
<dbReference type="Gene3D" id="3.10.100.10">
    <property type="entry name" value="Mannose-Binding Protein A, subunit A"/>
    <property type="match status" value="1"/>
</dbReference>
<dbReference type="InterPro" id="IPR001304">
    <property type="entry name" value="C-type_lectin-like"/>
</dbReference>
<dbReference type="Pfam" id="PF00059">
    <property type="entry name" value="Lectin_C"/>
    <property type="match status" value="1"/>
</dbReference>
<dbReference type="InterPro" id="IPR050976">
    <property type="entry name" value="Snaclec"/>
</dbReference>
<proteinExistence type="predicted"/>
<feature type="signal peptide" evidence="2">
    <location>
        <begin position="1"/>
        <end position="17"/>
    </location>
</feature>
<dbReference type="InterPro" id="IPR016186">
    <property type="entry name" value="C-type_lectin-like/link_sf"/>
</dbReference>
<sequence>MVLRIIFIASLLRTLIAQCPEQFDYVESLGICLGSEQTGKSYTENEAVCGKNGGKLVLLNDAFKNTLLAAYVKQSLTTNRAMIGLHRNLSSSDPSWKWSDGSSPVYLHWAFNNPGSTDECTFLDGNDMYWYSGSCQTTMPYFCETGPPACNRCSLSDPKLTLDTNSDGARNFTQILPGFEANGCGFLLLNCTSQAIEYQATISIQYDSAGTEDGTPTALATLVCREDGLSWTYAAQGVVRSIDTVGCFPVDCDMVPC</sequence>
<evidence type="ECO:0000256" key="2">
    <source>
        <dbReference type="SAM" id="SignalP"/>
    </source>
</evidence>
<dbReference type="PANTHER" id="PTHR22991">
    <property type="entry name" value="PROTEIN CBG13490"/>
    <property type="match status" value="1"/>
</dbReference>
<dbReference type="CDD" id="cd00037">
    <property type="entry name" value="CLECT"/>
    <property type="match status" value="1"/>
</dbReference>
<evidence type="ECO:0000313" key="5">
    <source>
        <dbReference type="WBParaSite" id="MBELARI_LOCUS15748"/>
    </source>
</evidence>
<accession>A0AAF3ENV7</accession>
<evidence type="ECO:0000313" key="4">
    <source>
        <dbReference type="Proteomes" id="UP000887575"/>
    </source>
</evidence>
<dbReference type="Proteomes" id="UP000887575">
    <property type="component" value="Unassembled WGS sequence"/>
</dbReference>
<evidence type="ECO:0000259" key="3">
    <source>
        <dbReference type="PROSITE" id="PS50041"/>
    </source>
</evidence>
<protein>
    <submittedName>
        <fullName evidence="5">C-type lectin domain-containing protein</fullName>
    </submittedName>
</protein>
<keyword evidence="1" id="KW-1015">Disulfide bond</keyword>
<name>A0AAF3ENV7_9BILA</name>
<feature type="domain" description="C-type lectin" evidence="3">
    <location>
        <begin position="28"/>
        <end position="144"/>
    </location>
</feature>